<keyword evidence="3 9" id="KW-0378">Hydrolase</keyword>
<evidence type="ECO:0000256" key="5">
    <source>
        <dbReference type="ARBA" id="ARBA00022840"/>
    </source>
</evidence>
<dbReference type="PANTHER" id="PTHR47959">
    <property type="entry name" value="ATP-DEPENDENT RNA HELICASE RHLE-RELATED"/>
    <property type="match status" value="1"/>
</dbReference>
<feature type="region of interest" description="Disordered" evidence="10">
    <location>
        <begin position="204"/>
        <end position="236"/>
    </location>
</feature>
<dbReference type="GO" id="GO:0005829">
    <property type="term" value="C:cytosol"/>
    <property type="evidence" value="ECO:0007669"/>
    <property type="project" value="TreeGrafter"/>
</dbReference>
<dbReference type="Gene3D" id="3.40.50.300">
    <property type="entry name" value="P-loop containing nucleotide triphosphate hydrolases"/>
    <property type="match status" value="2"/>
</dbReference>
<evidence type="ECO:0000256" key="8">
    <source>
        <dbReference type="ARBA" id="ARBA00047984"/>
    </source>
</evidence>
<evidence type="ECO:0000313" key="13">
    <source>
        <dbReference type="EMBL" id="PSC76330.1"/>
    </source>
</evidence>
<evidence type="ECO:0000256" key="9">
    <source>
        <dbReference type="RuleBase" id="RU000492"/>
    </source>
</evidence>
<dbReference type="InterPro" id="IPR050079">
    <property type="entry name" value="DEAD_box_RNA_helicase"/>
</dbReference>
<dbReference type="GO" id="GO:0003723">
    <property type="term" value="F:RNA binding"/>
    <property type="evidence" value="ECO:0007669"/>
    <property type="project" value="UniProtKB-KW"/>
</dbReference>
<evidence type="ECO:0000256" key="6">
    <source>
        <dbReference type="ARBA" id="ARBA00022884"/>
    </source>
</evidence>
<dbReference type="InterPro" id="IPR014001">
    <property type="entry name" value="Helicase_ATP-bd"/>
</dbReference>
<dbReference type="CDD" id="cd17957">
    <property type="entry name" value="DEADc_DDX52"/>
    <property type="match status" value="1"/>
</dbReference>
<reference evidence="13 14" key="1">
    <citation type="journal article" date="2018" name="Plant J.">
        <title>Genome sequences of Chlorella sorokiniana UTEX 1602 and Micractinium conductrix SAG 241.80: implications to maltose excretion by a green alga.</title>
        <authorList>
            <person name="Arriola M.B."/>
            <person name="Velmurugan N."/>
            <person name="Zhang Y."/>
            <person name="Plunkett M.H."/>
            <person name="Hondzo H."/>
            <person name="Barney B.M."/>
        </authorList>
    </citation>
    <scope>NUCLEOTIDE SEQUENCE [LARGE SCALE GENOMIC DNA]</scope>
    <source>
        <strain evidence="13 14">SAG 241.80</strain>
    </source>
</reference>
<feature type="compositionally biased region" description="Low complexity" evidence="10">
    <location>
        <begin position="51"/>
        <end position="88"/>
    </location>
</feature>
<evidence type="ECO:0000256" key="3">
    <source>
        <dbReference type="ARBA" id="ARBA00022801"/>
    </source>
</evidence>
<feature type="region of interest" description="Disordered" evidence="10">
    <location>
        <begin position="537"/>
        <end position="614"/>
    </location>
</feature>
<feature type="region of interest" description="Disordered" evidence="10">
    <location>
        <begin position="1"/>
        <end position="102"/>
    </location>
</feature>
<dbReference type="InterPro" id="IPR044764">
    <property type="entry name" value="DDX52/Rok1_DEADc"/>
</dbReference>
<evidence type="ECO:0000259" key="12">
    <source>
        <dbReference type="PROSITE" id="PS51194"/>
    </source>
</evidence>
<comment type="similarity">
    <text evidence="7">Belongs to the DEAD box helicase family. DDX52/ROK1 subfamily.</text>
</comment>
<dbReference type="PROSITE" id="PS51192">
    <property type="entry name" value="HELICASE_ATP_BIND_1"/>
    <property type="match status" value="1"/>
</dbReference>
<dbReference type="SUPFAM" id="SSF52540">
    <property type="entry name" value="P-loop containing nucleoside triphosphate hydrolases"/>
    <property type="match status" value="1"/>
</dbReference>
<dbReference type="GO" id="GO:0005524">
    <property type="term" value="F:ATP binding"/>
    <property type="evidence" value="ECO:0007669"/>
    <property type="project" value="UniProtKB-KW"/>
</dbReference>
<feature type="domain" description="Helicase ATP-binding" evidence="11">
    <location>
        <begin position="162"/>
        <end position="364"/>
    </location>
</feature>
<dbReference type="InterPro" id="IPR027417">
    <property type="entry name" value="P-loop_NTPase"/>
</dbReference>
<keyword evidence="2 9" id="KW-0547">Nucleotide-binding</keyword>
<dbReference type="InterPro" id="IPR000629">
    <property type="entry name" value="RNA-helicase_DEAD-box_CS"/>
</dbReference>
<keyword evidence="6" id="KW-0694">RNA-binding</keyword>
<dbReference type="EMBL" id="LHPF02000001">
    <property type="protein sequence ID" value="PSC76330.1"/>
    <property type="molecule type" value="Genomic_DNA"/>
</dbReference>
<dbReference type="InterPro" id="IPR011545">
    <property type="entry name" value="DEAD/DEAH_box_helicase_dom"/>
</dbReference>
<feature type="compositionally biased region" description="Gly residues" evidence="10">
    <location>
        <begin position="211"/>
        <end position="220"/>
    </location>
</feature>
<dbReference type="GO" id="GO:0030490">
    <property type="term" value="P:maturation of SSU-rRNA"/>
    <property type="evidence" value="ECO:0007669"/>
    <property type="project" value="InterPro"/>
</dbReference>
<gene>
    <name evidence="13" type="primary">g432</name>
    <name evidence="13" type="ORF">C2E20_0432</name>
</gene>
<proteinExistence type="inferred from homology"/>
<organism evidence="13 14">
    <name type="scientific">Micractinium conductrix</name>
    <dbReference type="NCBI Taxonomy" id="554055"/>
    <lineage>
        <taxon>Eukaryota</taxon>
        <taxon>Viridiplantae</taxon>
        <taxon>Chlorophyta</taxon>
        <taxon>core chlorophytes</taxon>
        <taxon>Trebouxiophyceae</taxon>
        <taxon>Chlorellales</taxon>
        <taxon>Chlorellaceae</taxon>
        <taxon>Chlorella clade</taxon>
        <taxon>Micractinium</taxon>
    </lineage>
</organism>
<dbReference type="GO" id="GO:0016787">
    <property type="term" value="F:hydrolase activity"/>
    <property type="evidence" value="ECO:0007669"/>
    <property type="project" value="UniProtKB-KW"/>
</dbReference>
<dbReference type="SMART" id="SM00490">
    <property type="entry name" value="HELICc"/>
    <property type="match status" value="1"/>
</dbReference>
<dbReference type="PROSITE" id="PS00039">
    <property type="entry name" value="DEAD_ATP_HELICASE"/>
    <property type="match status" value="1"/>
</dbReference>
<feature type="domain" description="Helicase C-terminal" evidence="12">
    <location>
        <begin position="392"/>
        <end position="536"/>
    </location>
</feature>
<dbReference type="Pfam" id="PF00271">
    <property type="entry name" value="Helicase_C"/>
    <property type="match status" value="1"/>
</dbReference>
<evidence type="ECO:0000256" key="4">
    <source>
        <dbReference type="ARBA" id="ARBA00022806"/>
    </source>
</evidence>
<feature type="compositionally biased region" description="Gly residues" evidence="10">
    <location>
        <begin position="569"/>
        <end position="585"/>
    </location>
</feature>
<feature type="compositionally biased region" description="Low complexity" evidence="10">
    <location>
        <begin position="1"/>
        <end position="35"/>
    </location>
</feature>
<keyword evidence="4 9" id="KW-0347">Helicase</keyword>
<dbReference type="GO" id="GO:0003724">
    <property type="term" value="F:RNA helicase activity"/>
    <property type="evidence" value="ECO:0007669"/>
    <property type="project" value="UniProtKB-EC"/>
</dbReference>
<accession>A0A2P6VQI8</accession>
<dbReference type="InterPro" id="IPR001650">
    <property type="entry name" value="Helicase_C-like"/>
</dbReference>
<sequence>MEIFEGQPAQPGATAPAAAEQQAPPPAAAAAAPEEGGTKKQKKRKRKGESGAAAADDAPDGGIALFSGQAAPDAEAAAAAAGHADPAAKFTDSEPHVATGDPFEEANVIRKSHRIKVSGTAPPPPLRSFAELEGKPGCCKRLLGNLAGAGFTEPTPIQRQAATALLAGRELLAVAPTGSGKTLGFLLPLLMLVRRLKAEEHAAEQAAAAAGGEGSEGGSGGDEEEGEGARSSSSLKAVVVSPTKELSVQTARVLKLLLPGLRTRCSVLSKATAAGTDFNKVDILMAQPLRLGAMAEEGKIDLSSVRLLILDEADKLFELGFTEQIDTVIAACRHRGCTRALFSATLPEAVENLARSVLKDPLRVTVGERNTAASSVQQRLLFVGREEGKLLALRQLIGEGLKPPVLVFVATKDRAKELHRELMYDGVHVDSIHADQSQAARQAAVDNFRIGRTWVLVATDLIGRGMDFLGVNTVVNFDFPRSTTDYIHRVGRTGRAGRSGEAITFFKEDDAGQLRGIANVMKAAGCEVPAWMLELKKERRHRKRAPVPGAGGISTEPAKQKHGGRQHGGKPGGKPGGGGKPGRPGSGAAKQQRPAQRPVQQGRQPATKKQKQAA</sequence>
<protein>
    <recommendedName>
        <fullName evidence="1">RNA helicase</fullName>
        <ecNumber evidence="1">3.6.4.13</ecNumber>
    </recommendedName>
</protein>
<comment type="caution">
    <text evidence="13">The sequence shown here is derived from an EMBL/GenBank/DDBJ whole genome shotgun (WGS) entry which is preliminary data.</text>
</comment>
<dbReference type="AlphaFoldDB" id="A0A2P6VQI8"/>
<evidence type="ECO:0000259" key="11">
    <source>
        <dbReference type="PROSITE" id="PS51192"/>
    </source>
</evidence>
<dbReference type="CDD" id="cd18787">
    <property type="entry name" value="SF2_C_DEAD"/>
    <property type="match status" value="1"/>
</dbReference>
<comment type="catalytic activity">
    <reaction evidence="8">
        <text>ATP + H2O = ADP + phosphate + H(+)</text>
        <dbReference type="Rhea" id="RHEA:13065"/>
        <dbReference type="ChEBI" id="CHEBI:15377"/>
        <dbReference type="ChEBI" id="CHEBI:15378"/>
        <dbReference type="ChEBI" id="CHEBI:30616"/>
        <dbReference type="ChEBI" id="CHEBI:43474"/>
        <dbReference type="ChEBI" id="CHEBI:456216"/>
        <dbReference type="EC" id="3.6.4.13"/>
    </reaction>
</comment>
<evidence type="ECO:0000256" key="1">
    <source>
        <dbReference type="ARBA" id="ARBA00012552"/>
    </source>
</evidence>
<name>A0A2P6VQI8_9CHLO</name>
<keyword evidence="14" id="KW-1185">Reference proteome</keyword>
<dbReference type="EC" id="3.6.4.13" evidence="1"/>
<dbReference type="PROSITE" id="PS51194">
    <property type="entry name" value="HELICASE_CTER"/>
    <property type="match status" value="1"/>
</dbReference>
<dbReference type="STRING" id="554055.A0A2P6VQI8"/>
<evidence type="ECO:0000256" key="7">
    <source>
        <dbReference type="ARBA" id="ARBA00024355"/>
    </source>
</evidence>
<dbReference type="PANTHER" id="PTHR47959:SF15">
    <property type="entry name" value="RNA HELICASE"/>
    <property type="match status" value="1"/>
</dbReference>
<evidence type="ECO:0000313" key="14">
    <source>
        <dbReference type="Proteomes" id="UP000239649"/>
    </source>
</evidence>
<dbReference type="Pfam" id="PF00270">
    <property type="entry name" value="DEAD"/>
    <property type="match status" value="1"/>
</dbReference>
<dbReference type="Proteomes" id="UP000239649">
    <property type="component" value="Unassembled WGS sequence"/>
</dbReference>
<evidence type="ECO:0000256" key="2">
    <source>
        <dbReference type="ARBA" id="ARBA00022741"/>
    </source>
</evidence>
<dbReference type="SMART" id="SM00487">
    <property type="entry name" value="DEXDc"/>
    <property type="match status" value="1"/>
</dbReference>
<keyword evidence="5 9" id="KW-0067">ATP-binding</keyword>
<dbReference type="OrthoDB" id="360161at2759"/>
<evidence type="ECO:0000256" key="10">
    <source>
        <dbReference type="SAM" id="MobiDB-lite"/>
    </source>
</evidence>